<dbReference type="Proteomes" id="UP000193200">
    <property type="component" value="Unassembled WGS sequence"/>
</dbReference>
<gene>
    <name evidence="2" type="ORF">OCH7691_03582</name>
</gene>
<keyword evidence="3" id="KW-1185">Reference proteome</keyword>
<feature type="domain" description="YjiS-like" evidence="1">
    <location>
        <begin position="27"/>
        <end position="57"/>
    </location>
</feature>
<dbReference type="InterPro" id="IPR009506">
    <property type="entry name" value="YjiS-like"/>
</dbReference>
<evidence type="ECO:0000259" key="1">
    <source>
        <dbReference type="Pfam" id="PF06568"/>
    </source>
</evidence>
<dbReference type="EMBL" id="FWFR01000003">
    <property type="protein sequence ID" value="SLN73268.1"/>
    <property type="molecule type" value="Genomic_DNA"/>
</dbReference>
<evidence type="ECO:0000313" key="3">
    <source>
        <dbReference type="Proteomes" id="UP000193200"/>
    </source>
</evidence>
<dbReference type="InParanoid" id="A0A1Y5TVP8"/>
<dbReference type="OrthoDB" id="8096613at2"/>
<sequence>MSPLGRPVFHPGSVRRVVAGLFSLFYLWQTRASERVHLSSLDARALRDIGLSAADVEREARKPFWQA</sequence>
<dbReference type="Pfam" id="PF06568">
    <property type="entry name" value="YjiS-like"/>
    <property type="match status" value="1"/>
</dbReference>
<accession>A0A1Y5TVP8</accession>
<reference evidence="2 3" key="1">
    <citation type="submission" date="2017-03" db="EMBL/GenBank/DDBJ databases">
        <authorList>
            <person name="Afonso C.L."/>
            <person name="Miller P.J."/>
            <person name="Scott M.A."/>
            <person name="Spackman E."/>
            <person name="Goraichik I."/>
            <person name="Dimitrov K.M."/>
            <person name="Suarez D.L."/>
            <person name="Swayne D.E."/>
        </authorList>
    </citation>
    <scope>NUCLEOTIDE SEQUENCE [LARGE SCALE GENOMIC DNA]</scope>
    <source>
        <strain evidence="2 3">CECT 7691</strain>
    </source>
</reference>
<proteinExistence type="predicted"/>
<protein>
    <recommendedName>
        <fullName evidence="1">YjiS-like domain-containing protein</fullName>
    </recommendedName>
</protein>
<dbReference type="AlphaFoldDB" id="A0A1Y5TVP8"/>
<name>A0A1Y5TVP8_9PROT</name>
<evidence type="ECO:0000313" key="2">
    <source>
        <dbReference type="EMBL" id="SLN73268.1"/>
    </source>
</evidence>
<organism evidence="2 3">
    <name type="scientific">Oceanibacterium hippocampi</name>
    <dbReference type="NCBI Taxonomy" id="745714"/>
    <lineage>
        <taxon>Bacteria</taxon>
        <taxon>Pseudomonadati</taxon>
        <taxon>Pseudomonadota</taxon>
        <taxon>Alphaproteobacteria</taxon>
        <taxon>Sneathiellales</taxon>
        <taxon>Sneathiellaceae</taxon>
        <taxon>Oceanibacterium</taxon>
    </lineage>
</organism>